<feature type="non-terminal residue" evidence="1">
    <location>
        <position position="145"/>
    </location>
</feature>
<evidence type="ECO:0000313" key="1">
    <source>
        <dbReference type="EMBL" id="RDX75760.1"/>
    </source>
</evidence>
<evidence type="ECO:0000313" key="2">
    <source>
        <dbReference type="Proteomes" id="UP000257109"/>
    </source>
</evidence>
<organism evidence="1 2">
    <name type="scientific">Mucuna pruriens</name>
    <name type="common">Velvet bean</name>
    <name type="synonym">Dolichos pruriens</name>
    <dbReference type="NCBI Taxonomy" id="157652"/>
    <lineage>
        <taxon>Eukaryota</taxon>
        <taxon>Viridiplantae</taxon>
        <taxon>Streptophyta</taxon>
        <taxon>Embryophyta</taxon>
        <taxon>Tracheophyta</taxon>
        <taxon>Spermatophyta</taxon>
        <taxon>Magnoliopsida</taxon>
        <taxon>eudicotyledons</taxon>
        <taxon>Gunneridae</taxon>
        <taxon>Pentapetalae</taxon>
        <taxon>rosids</taxon>
        <taxon>fabids</taxon>
        <taxon>Fabales</taxon>
        <taxon>Fabaceae</taxon>
        <taxon>Papilionoideae</taxon>
        <taxon>50 kb inversion clade</taxon>
        <taxon>NPAAA clade</taxon>
        <taxon>indigoferoid/millettioid clade</taxon>
        <taxon>Phaseoleae</taxon>
        <taxon>Mucuna</taxon>
    </lineage>
</organism>
<name>A0A371FBU3_MUCPR</name>
<dbReference type="Proteomes" id="UP000257109">
    <property type="component" value="Unassembled WGS sequence"/>
</dbReference>
<comment type="caution">
    <text evidence="1">The sequence shown here is derived from an EMBL/GenBank/DDBJ whole genome shotgun (WGS) entry which is preliminary data.</text>
</comment>
<dbReference type="EMBL" id="QJKJ01009735">
    <property type="protein sequence ID" value="RDX75760.1"/>
    <property type="molecule type" value="Genomic_DNA"/>
</dbReference>
<accession>A0A371FBU3</accession>
<keyword evidence="2" id="KW-1185">Reference proteome</keyword>
<proteinExistence type="predicted"/>
<gene>
    <name evidence="1" type="ORF">CR513_44330</name>
</gene>
<feature type="non-terminal residue" evidence="1">
    <location>
        <position position="1"/>
    </location>
</feature>
<sequence>IVSLPNKVCKSDLLYRASTTDGKIVSTSLEPNAKLTLVDDTPLDYPTLYRQLVGYGTPFHKLHFSVHLSLILLGYFELRQLLEDLGITSSTAIVLHCDNRSIIQIDIIHLVPLSSSDIFTKTHFPRYFQELVSKIKLTSTIPPGI</sequence>
<dbReference type="AlphaFoldDB" id="A0A371FBU3"/>
<protein>
    <submittedName>
        <fullName evidence="1">Uncharacterized protein</fullName>
    </submittedName>
</protein>
<reference evidence="1" key="1">
    <citation type="submission" date="2018-05" db="EMBL/GenBank/DDBJ databases">
        <title>Draft genome of Mucuna pruriens seed.</title>
        <authorList>
            <person name="Nnadi N.E."/>
            <person name="Vos R."/>
            <person name="Hasami M.H."/>
            <person name="Devisetty U.K."/>
            <person name="Aguiy J.C."/>
        </authorList>
    </citation>
    <scope>NUCLEOTIDE SEQUENCE [LARGE SCALE GENOMIC DNA]</scope>
    <source>
        <strain evidence="1">JCA_2017</strain>
    </source>
</reference>